<evidence type="ECO:0000259" key="5">
    <source>
        <dbReference type="Pfam" id="PF00389"/>
    </source>
</evidence>
<evidence type="ECO:0000256" key="2">
    <source>
        <dbReference type="ARBA" id="ARBA00023002"/>
    </source>
</evidence>
<protein>
    <submittedName>
        <fullName evidence="7">D-3-phosphoglycerate dehydrogenase</fullName>
    </submittedName>
</protein>
<dbReference type="GO" id="GO:0051287">
    <property type="term" value="F:NAD binding"/>
    <property type="evidence" value="ECO:0007669"/>
    <property type="project" value="InterPro"/>
</dbReference>
<proteinExistence type="inferred from homology"/>
<dbReference type="SUPFAM" id="SSF52283">
    <property type="entry name" value="Formate/glycerate dehydrogenase catalytic domain-like"/>
    <property type="match status" value="1"/>
</dbReference>
<dbReference type="EMBL" id="PGFB01000003">
    <property type="protein sequence ID" value="PJJ62410.1"/>
    <property type="molecule type" value="Genomic_DNA"/>
</dbReference>
<feature type="domain" description="D-isomer specific 2-hydroxyacid dehydrogenase NAD-binding" evidence="6">
    <location>
        <begin position="102"/>
        <end position="281"/>
    </location>
</feature>
<organism evidence="7 8">
    <name type="scientific">Compostimonas suwonensis</name>
    <dbReference type="NCBI Taxonomy" id="1048394"/>
    <lineage>
        <taxon>Bacteria</taxon>
        <taxon>Bacillati</taxon>
        <taxon>Actinomycetota</taxon>
        <taxon>Actinomycetes</taxon>
        <taxon>Micrococcales</taxon>
        <taxon>Microbacteriaceae</taxon>
        <taxon>Compostimonas</taxon>
    </lineage>
</organism>
<dbReference type="InterPro" id="IPR006140">
    <property type="entry name" value="D-isomer_DH_NAD-bd"/>
</dbReference>
<keyword evidence="8" id="KW-1185">Reference proteome</keyword>
<evidence type="ECO:0000259" key="6">
    <source>
        <dbReference type="Pfam" id="PF02826"/>
    </source>
</evidence>
<dbReference type="PROSITE" id="PS00065">
    <property type="entry name" value="D_2_HYDROXYACID_DH_1"/>
    <property type="match status" value="1"/>
</dbReference>
<reference evidence="7 8" key="1">
    <citation type="submission" date="2017-11" db="EMBL/GenBank/DDBJ databases">
        <title>Genomic Encyclopedia of Archaeal and Bacterial Type Strains, Phase II (KMG-II): From Individual Species to Whole Genera.</title>
        <authorList>
            <person name="Goeker M."/>
        </authorList>
    </citation>
    <scope>NUCLEOTIDE SEQUENCE [LARGE SCALE GENOMIC DNA]</scope>
    <source>
        <strain evidence="7 8">DSM 25625</strain>
    </source>
</reference>
<dbReference type="InterPro" id="IPR050223">
    <property type="entry name" value="D-isomer_2-hydroxyacid_DH"/>
</dbReference>
<dbReference type="InterPro" id="IPR029752">
    <property type="entry name" value="D-isomer_DH_CS1"/>
</dbReference>
<dbReference type="InterPro" id="IPR006139">
    <property type="entry name" value="D-isomer_2_OHA_DH_cat_dom"/>
</dbReference>
<dbReference type="InterPro" id="IPR036291">
    <property type="entry name" value="NAD(P)-bd_dom_sf"/>
</dbReference>
<dbReference type="GO" id="GO:0030267">
    <property type="term" value="F:glyoxylate reductase (NADPH) activity"/>
    <property type="evidence" value="ECO:0007669"/>
    <property type="project" value="TreeGrafter"/>
</dbReference>
<comment type="caution">
    <text evidence="7">The sequence shown here is derived from an EMBL/GenBank/DDBJ whole genome shotgun (WGS) entry which is preliminary data.</text>
</comment>
<dbReference type="Gene3D" id="3.40.50.720">
    <property type="entry name" value="NAD(P)-binding Rossmann-like Domain"/>
    <property type="match status" value="2"/>
</dbReference>
<dbReference type="OrthoDB" id="117809at2"/>
<keyword evidence="2 4" id="KW-0560">Oxidoreductase</keyword>
<evidence type="ECO:0000256" key="1">
    <source>
        <dbReference type="ARBA" id="ARBA00005854"/>
    </source>
</evidence>
<evidence type="ECO:0000256" key="4">
    <source>
        <dbReference type="RuleBase" id="RU003719"/>
    </source>
</evidence>
<dbReference type="Pfam" id="PF00389">
    <property type="entry name" value="2-Hacid_dh"/>
    <property type="match status" value="1"/>
</dbReference>
<dbReference type="Proteomes" id="UP000230161">
    <property type="component" value="Unassembled WGS sequence"/>
</dbReference>
<dbReference type="GO" id="GO:0016618">
    <property type="term" value="F:hydroxypyruvate reductase [NAD(P)H] activity"/>
    <property type="evidence" value="ECO:0007669"/>
    <property type="project" value="TreeGrafter"/>
</dbReference>
<evidence type="ECO:0000256" key="3">
    <source>
        <dbReference type="ARBA" id="ARBA00023027"/>
    </source>
</evidence>
<name>A0A2M9BWV4_9MICO</name>
<comment type="similarity">
    <text evidence="1 4">Belongs to the D-isomer specific 2-hydroxyacid dehydrogenase family.</text>
</comment>
<dbReference type="Pfam" id="PF02826">
    <property type="entry name" value="2-Hacid_dh_C"/>
    <property type="match status" value="1"/>
</dbReference>
<dbReference type="PANTHER" id="PTHR10996:SF178">
    <property type="entry name" value="2-HYDROXYACID DEHYDROGENASE YGL185C-RELATED"/>
    <property type="match status" value="1"/>
</dbReference>
<sequence length="324" mass="35277">MKILILQPLPDSSVAWLRNAGADVVLGYEDDSWRQEGAGIAGLLYYTVPVDKATLDLLPDLRVIGKRGVGIDSVDLDELERRGIALTNVAGVNSNSVAEHAITMLFAATRDIPVRDELTRAGRFEERVTLPLVQEVSGSRIAVVGAGNIGRRIAAILSEGFQCEIRFYDPYVPADVRATLPYEFDDDLLALFEWANNAVIAAPLTAETRDMVRREHLRSLGRKGVLTIISRGGVVNEGDLVEALLEKEIAAAGVDVYDHEPPAPDHPFFAIENVVLTPHTAGGSETSREKSSLLVSQQVWDHLHGRQVPLVAIPVRPSAKEAAR</sequence>
<dbReference type="SUPFAM" id="SSF51735">
    <property type="entry name" value="NAD(P)-binding Rossmann-fold domains"/>
    <property type="match status" value="1"/>
</dbReference>
<dbReference type="AlphaFoldDB" id="A0A2M9BWV4"/>
<evidence type="ECO:0000313" key="8">
    <source>
        <dbReference type="Proteomes" id="UP000230161"/>
    </source>
</evidence>
<dbReference type="PANTHER" id="PTHR10996">
    <property type="entry name" value="2-HYDROXYACID DEHYDROGENASE-RELATED"/>
    <property type="match status" value="1"/>
</dbReference>
<accession>A0A2M9BWV4</accession>
<evidence type="ECO:0000313" key="7">
    <source>
        <dbReference type="EMBL" id="PJJ62410.1"/>
    </source>
</evidence>
<gene>
    <name evidence="7" type="ORF">CLV54_2213</name>
</gene>
<dbReference type="RefSeq" id="WP_157802925.1">
    <property type="nucleotide sequence ID" value="NZ_PGFB01000003.1"/>
</dbReference>
<keyword evidence="3" id="KW-0520">NAD</keyword>
<dbReference type="GO" id="GO:0005829">
    <property type="term" value="C:cytosol"/>
    <property type="evidence" value="ECO:0007669"/>
    <property type="project" value="TreeGrafter"/>
</dbReference>
<feature type="domain" description="D-isomer specific 2-hydroxyacid dehydrogenase catalytic" evidence="5">
    <location>
        <begin position="4"/>
        <end position="308"/>
    </location>
</feature>